<keyword evidence="2" id="KW-1185">Reference proteome</keyword>
<gene>
    <name evidence="1" type="ORF">LTR37_012513</name>
</gene>
<sequence length="77" mass="9090">MGFLYNLRVAIWGVPPATKEERNLLFKIDWFILSYVCLMYWVNYLDRANLNNAYVSGAKEDLNFQGTQLNQISRNIR</sequence>
<dbReference type="Proteomes" id="UP001281147">
    <property type="component" value="Unassembled WGS sequence"/>
</dbReference>
<dbReference type="EMBL" id="JAUTXU010000116">
    <property type="protein sequence ID" value="KAK3706834.1"/>
    <property type="molecule type" value="Genomic_DNA"/>
</dbReference>
<name>A0ACC3MZ03_9PEZI</name>
<evidence type="ECO:0000313" key="1">
    <source>
        <dbReference type="EMBL" id="KAK3706834.1"/>
    </source>
</evidence>
<evidence type="ECO:0000313" key="2">
    <source>
        <dbReference type="Proteomes" id="UP001281147"/>
    </source>
</evidence>
<accession>A0ACC3MZ03</accession>
<proteinExistence type="predicted"/>
<comment type="caution">
    <text evidence="1">The sequence shown here is derived from an EMBL/GenBank/DDBJ whole genome shotgun (WGS) entry which is preliminary data.</text>
</comment>
<reference evidence="1" key="1">
    <citation type="submission" date="2023-07" db="EMBL/GenBank/DDBJ databases">
        <title>Black Yeasts Isolated from many extreme environments.</title>
        <authorList>
            <person name="Coleine C."/>
            <person name="Stajich J.E."/>
            <person name="Selbmann L."/>
        </authorList>
    </citation>
    <scope>NUCLEOTIDE SEQUENCE</scope>
    <source>
        <strain evidence="1">CCFEE 5714</strain>
    </source>
</reference>
<organism evidence="1 2">
    <name type="scientific">Vermiconidia calcicola</name>
    <dbReference type="NCBI Taxonomy" id="1690605"/>
    <lineage>
        <taxon>Eukaryota</taxon>
        <taxon>Fungi</taxon>
        <taxon>Dikarya</taxon>
        <taxon>Ascomycota</taxon>
        <taxon>Pezizomycotina</taxon>
        <taxon>Dothideomycetes</taxon>
        <taxon>Dothideomycetidae</taxon>
        <taxon>Mycosphaerellales</taxon>
        <taxon>Extremaceae</taxon>
        <taxon>Vermiconidia</taxon>
    </lineage>
</organism>
<protein>
    <submittedName>
        <fullName evidence="1">Uncharacterized protein</fullName>
    </submittedName>
</protein>